<sequence>MAYDELVNRVHSIYKDVLEKKHEGRTEFSYLTAKMPDLVSGEAIKLFSQAFQVVGRRLLDYKQADQAESDGYQSLQVIWQALYLGFVPRVRYLGCRALEQVLGGLEPAVRTILMPAINEPFT</sequence>
<comment type="caution">
    <text evidence="1">The sequence shown here is derived from an EMBL/GenBank/DDBJ whole genome shotgun (WGS) entry which is preliminary data.</text>
</comment>
<reference evidence="1" key="1">
    <citation type="submission" date="2023-07" db="EMBL/GenBank/DDBJ databases">
        <title>Black Yeasts Isolated from many extreme environments.</title>
        <authorList>
            <person name="Coleine C."/>
            <person name="Stajich J.E."/>
            <person name="Selbmann L."/>
        </authorList>
    </citation>
    <scope>NUCLEOTIDE SEQUENCE</scope>
    <source>
        <strain evidence="1">CCFEE 5714</strain>
    </source>
</reference>
<gene>
    <name evidence="1" type="ORF">LTR37_020377</name>
</gene>
<protein>
    <submittedName>
        <fullName evidence="1">Uncharacterized protein</fullName>
    </submittedName>
</protein>
<proteinExistence type="predicted"/>
<organism evidence="1 2">
    <name type="scientific">Vermiconidia calcicola</name>
    <dbReference type="NCBI Taxonomy" id="1690605"/>
    <lineage>
        <taxon>Eukaryota</taxon>
        <taxon>Fungi</taxon>
        <taxon>Dikarya</taxon>
        <taxon>Ascomycota</taxon>
        <taxon>Pezizomycotina</taxon>
        <taxon>Dothideomycetes</taxon>
        <taxon>Dothideomycetidae</taxon>
        <taxon>Mycosphaerellales</taxon>
        <taxon>Extremaceae</taxon>
        <taxon>Vermiconidia</taxon>
    </lineage>
</organism>
<accession>A0ACC3MBH4</accession>
<dbReference type="Proteomes" id="UP001281147">
    <property type="component" value="Unassembled WGS sequence"/>
</dbReference>
<keyword evidence="2" id="KW-1185">Reference proteome</keyword>
<name>A0ACC3MBH4_9PEZI</name>
<evidence type="ECO:0000313" key="1">
    <source>
        <dbReference type="EMBL" id="KAK3684349.1"/>
    </source>
</evidence>
<dbReference type="EMBL" id="JAUTXU010000352">
    <property type="protein sequence ID" value="KAK3684349.1"/>
    <property type="molecule type" value="Genomic_DNA"/>
</dbReference>
<evidence type="ECO:0000313" key="2">
    <source>
        <dbReference type="Proteomes" id="UP001281147"/>
    </source>
</evidence>